<organism evidence="1 2">
    <name type="scientific">Leptotrichia hofstadii</name>
    <dbReference type="NCBI Taxonomy" id="157688"/>
    <lineage>
        <taxon>Bacteria</taxon>
        <taxon>Fusobacteriati</taxon>
        <taxon>Fusobacteriota</taxon>
        <taxon>Fusobacteriia</taxon>
        <taxon>Fusobacteriales</taxon>
        <taxon>Leptotrichiaceae</taxon>
        <taxon>Leptotrichia</taxon>
    </lineage>
</organism>
<proteinExistence type="predicted"/>
<name>A0A510JGW9_9FUSO</name>
<dbReference type="EMBL" id="AP019823">
    <property type="protein sequence ID" value="BBM37485.1"/>
    <property type="molecule type" value="Genomic_DNA"/>
</dbReference>
<gene>
    <name evidence="1" type="ORF">JCM16775_0160</name>
</gene>
<evidence type="ECO:0000313" key="2">
    <source>
        <dbReference type="Proteomes" id="UP000321892"/>
    </source>
</evidence>
<dbReference type="KEGG" id="lhf:JCM16775_0160"/>
<dbReference type="AlphaFoldDB" id="A0A510JGW9"/>
<reference evidence="1 2" key="1">
    <citation type="submission" date="2019-07" db="EMBL/GenBank/DDBJ databases">
        <title>Complete Genome Sequence of Leptotrichia hofstadii Strain JCM16775.</title>
        <authorList>
            <person name="Watanabe S."/>
            <person name="Cui L."/>
        </authorList>
    </citation>
    <scope>NUCLEOTIDE SEQUENCE [LARGE SCALE GENOMIC DNA]</scope>
    <source>
        <strain evidence="1 2">JCM16775</strain>
    </source>
</reference>
<accession>A0A510JGW9</accession>
<dbReference type="OrthoDB" id="80910at2"/>
<dbReference type="Proteomes" id="UP000321892">
    <property type="component" value="Chromosome"/>
</dbReference>
<sequence length="68" mass="8359">MFRNRVEAEKIFEKMDFESIKDFDDIGFYVLPRETEVYYDIRKANEYIKENHIENGLSKKELEMFKVK</sequence>
<keyword evidence="2" id="KW-1185">Reference proteome</keyword>
<protein>
    <submittedName>
        <fullName evidence="1">Uncharacterized protein</fullName>
    </submittedName>
</protein>
<evidence type="ECO:0000313" key="1">
    <source>
        <dbReference type="EMBL" id="BBM37485.1"/>
    </source>
</evidence>
<dbReference type="RefSeq" id="WP_026745392.1">
    <property type="nucleotide sequence ID" value="NZ_AP019823.1"/>
</dbReference>